<feature type="region of interest" description="Disordered" evidence="1">
    <location>
        <begin position="344"/>
        <end position="410"/>
    </location>
</feature>
<feature type="compositionally biased region" description="Polar residues" evidence="1">
    <location>
        <begin position="360"/>
        <end position="369"/>
    </location>
</feature>
<feature type="compositionally biased region" description="Low complexity" evidence="1">
    <location>
        <begin position="391"/>
        <end position="407"/>
    </location>
</feature>
<proteinExistence type="predicted"/>
<feature type="compositionally biased region" description="Basic and acidic residues" evidence="1">
    <location>
        <begin position="21"/>
        <end position="35"/>
    </location>
</feature>
<dbReference type="Proteomes" id="UP000087171">
    <property type="component" value="Chromosome Ca7"/>
</dbReference>
<feature type="compositionally biased region" description="Low complexity" evidence="1">
    <location>
        <begin position="131"/>
        <end position="142"/>
    </location>
</feature>
<feature type="compositionally biased region" description="Polar residues" evidence="1">
    <location>
        <begin position="105"/>
        <end position="123"/>
    </location>
</feature>
<accession>A0A1S3EFN7</accession>
<name>A0A1S3EFN7_CICAR</name>
<feature type="compositionally biased region" description="Polar residues" evidence="1">
    <location>
        <begin position="82"/>
        <end position="97"/>
    </location>
</feature>
<evidence type="ECO:0000256" key="1">
    <source>
        <dbReference type="SAM" id="MobiDB-lite"/>
    </source>
</evidence>
<reference evidence="3" key="2">
    <citation type="submission" date="2025-08" db="UniProtKB">
        <authorList>
            <consortium name="RefSeq"/>
        </authorList>
    </citation>
    <scope>IDENTIFICATION</scope>
    <source>
        <tissue evidence="3">Etiolated seedlings</tissue>
    </source>
</reference>
<evidence type="ECO:0000313" key="2">
    <source>
        <dbReference type="Proteomes" id="UP000087171"/>
    </source>
</evidence>
<dbReference type="RefSeq" id="XP_012574223.1">
    <property type="nucleotide sequence ID" value="XM_012718769.1"/>
</dbReference>
<sequence length="560" mass="61766">MARSKVTAKRKISYQEPEENQDVHSSTESDYHEETQNEANSMNTISSSHPSKSSSPSITPKISKNSSSSAPSRRSSRIMSGVVSSNKAPPQDNTIYVINSDDSETTLPTPAQQSPHAKSTSNIPTPKKAKPSSPKPTSSSTKNSEITSMFDSAELDTLYISKWQNKYVVNGSKGTTNLSIVLKGVHMEINSTTLCQILDIHDEGAHCLSETWYSQCVITRTSVLQSTLIKPPKPLVASKLVPLCRILHNIGVHSITPWADSFEKVTELDLMIIHHLITGTPLHLGHVIFTFMLNVVVMGRSAPYGMILTKIFKFFKIPLEDEHSIHFNNTFSMKNIKQMKIQNDDCPASKKRKARPSSSLSQKSEAETTQPPPEDTPSPLIPEPTSPLRNSPDTTPSPDSPTTQSSPIHKLTPLHEADPILEDTFTSTPLQNMEDVRMDEDALPPPDFSQQIPPAANIEKPSQPLPEVTDVLSSLTLSLLPRLITIQRTRLTALRIRVPVKDPKKVLHRFTHFQNSLVQFGLILEWVTKHLVPTIAPGDHPLELPAQLSSDVPSPSSSSD</sequence>
<dbReference type="AlphaFoldDB" id="A0A1S3EFN7"/>
<gene>
    <name evidence="3" type="primary">LOC105852608</name>
</gene>
<organism evidence="2 3">
    <name type="scientific">Cicer arietinum</name>
    <name type="common">Chickpea</name>
    <name type="synonym">Garbanzo</name>
    <dbReference type="NCBI Taxonomy" id="3827"/>
    <lineage>
        <taxon>Eukaryota</taxon>
        <taxon>Viridiplantae</taxon>
        <taxon>Streptophyta</taxon>
        <taxon>Embryophyta</taxon>
        <taxon>Tracheophyta</taxon>
        <taxon>Spermatophyta</taxon>
        <taxon>Magnoliopsida</taxon>
        <taxon>eudicotyledons</taxon>
        <taxon>Gunneridae</taxon>
        <taxon>Pentapetalae</taxon>
        <taxon>rosids</taxon>
        <taxon>fabids</taxon>
        <taxon>Fabales</taxon>
        <taxon>Fabaceae</taxon>
        <taxon>Papilionoideae</taxon>
        <taxon>50 kb inversion clade</taxon>
        <taxon>NPAAA clade</taxon>
        <taxon>Hologalegina</taxon>
        <taxon>IRL clade</taxon>
        <taxon>Cicereae</taxon>
        <taxon>Cicer</taxon>
    </lineage>
</organism>
<feature type="compositionally biased region" description="Pro residues" evidence="1">
    <location>
        <begin position="370"/>
        <end position="385"/>
    </location>
</feature>
<feature type="compositionally biased region" description="Basic residues" evidence="1">
    <location>
        <begin position="1"/>
        <end position="12"/>
    </location>
</feature>
<evidence type="ECO:0000313" key="3">
    <source>
        <dbReference type="RefSeq" id="XP_012574223.1"/>
    </source>
</evidence>
<protein>
    <submittedName>
        <fullName evidence="3">Uncharacterized protein LOC105852608</fullName>
    </submittedName>
</protein>
<keyword evidence="2" id="KW-1185">Reference proteome</keyword>
<feature type="region of interest" description="Disordered" evidence="1">
    <location>
        <begin position="1"/>
        <end position="145"/>
    </location>
</feature>
<reference evidence="2" key="1">
    <citation type="journal article" date="2013" name="Nat. Biotechnol.">
        <title>Draft genome sequence of chickpea (Cicer arietinum) provides a resource for trait improvement.</title>
        <authorList>
            <person name="Varshney R.K."/>
            <person name="Song C."/>
            <person name="Saxena R.K."/>
            <person name="Azam S."/>
            <person name="Yu S."/>
            <person name="Sharpe A.G."/>
            <person name="Cannon S."/>
            <person name="Baek J."/>
            <person name="Rosen B.D."/>
            <person name="Tar'an B."/>
            <person name="Millan T."/>
            <person name="Zhang X."/>
            <person name="Ramsay L.D."/>
            <person name="Iwata A."/>
            <person name="Wang Y."/>
            <person name="Nelson W."/>
            <person name="Farmer A.D."/>
            <person name="Gaur P.M."/>
            <person name="Soderlund C."/>
            <person name="Penmetsa R.V."/>
            <person name="Xu C."/>
            <person name="Bharti A.K."/>
            <person name="He W."/>
            <person name="Winter P."/>
            <person name="Zhao S."/>
            <person name="Hane J.K."/>
            <person name="Carrasquilla-Garcia N."/>
            <person name="Condie J.A."/>
            <person name="Upadhyaya H.D."/>
            <person name="Luo M.C."/>
            <person name="Thudi M."/>
            <person name="Gowda C.L."/>
            <person name="Singh N.P."/>
            <person name="Lichtenzveig J."/>
            <person name="Gali K.K."/>
            <person name="Rubio J."/>
            <person name="Nadarajan N."/>
            <person name="Dolezel J."/>
            <person name="Bansal K.C."/>
            <person name="Xu X."/>
            <person name="Edwards D."/>
            <person name="Zhang G."/>
            <person name="Kahl G."/>
            <person name="Gil J."/>
            <person name="Singh K.B."/>
            <person name="Datta S.K."/>
            <person name="Jackson S.A."/>
            <person name="Wang J."/>
            <person name="Cook D.R."/>
        </authorList>
    </citation>
    <scope>NUCLEOTIDE SEQUENCE [LARGE SCALE GENOMIC DNA]</scope>
    <source>
        <strain evidence="2">cv. CDC Frontier</strain>
    </source>
</reference>
<dbReference type="OrthoDB" id="848707at2759"/>
<feature type="compositionally biased region" description="Low complexity" evidence="1">
    <location>
        <begin position="45"/>
        <end position="80"/>
    </location>
</feature>